<evidence type="ECO:0000313" key="2">
    <source>
        <dbReference type="EMBL" id="KAE3704455.1"/>
    </source>
</evidence>
<dbReference type="AlphaFoldDB" id="A0A5N6Q7F6"/>
<feature type="chain" id="PRO_5024390797" description="BURP domain-containing protein" evidence="1">
    <location>
        <begin position="19"/>
        <end position="158"/>
    </location>
</feature>
<comment type="caution">
    <text evidence="2">The sequence shown here is derived from an EMBL/GenBank/DDBJ whole genome shotgun (WGS) entry which is preliminary data.</text>
</comment>
<evidence type="ECO:0000256" key="1">
    <source>
        <dbReference type="SAM" id="SignalP"/>
    </source>
</evidence>
<reference evidence="2 3" key="1">
    <citation type="submission" date="2019-06" db="EMBL/GenBank/DDBJ databases">
        <title>A chromosomal-level reference genome of Carpinus fangiana (Coryloideae, Betulaceae).</title>
        <authorList>
            <person name="Yang X."/>
            <person name="Wang Z."/>
            <person name="Zhang L."/>
            <person name="Hao G."/>
            <person name="Liu J."/>
            <person name="Yang Y."/>
        </authorList>
    </citation>
    <scope>NUCLEOTIDE SEQUENCE [LARGE SCALE GENOMIC DNA]</scope>
    <source>
        <strain evidence="2">Cfa_2016G</strain>
        <tissue evidence="2">Leaf</tissue>
    </source>
</reference>
<name>A0A5N6Q7F6_9ROSI</name>
<dbReference type="Proteomes" id="UP000327013">
    <property type="component" value="Unassembled WGS sequence"/>
</dbReference>
<dbReference type="PANTHER" id="PTHR31458:SF9">
    <property type="entry name" value="POLYGALACTURONASE-1 NON-CATALYTIC SUBUNIT BETA"/>
    <property type="match status" value="1"/>
</dbReference>
<dbReference type="PANTHER" id="PTHR31458">
    <property type="entry name" value="POLYGALACTURONASE 1 BETA-LIKE PROTEIN 2"/>
    <property type="match status" value="1"/>
</dbReference>
<keyword evidence="1" id="KW-0732">Signal</keyword>
<evidence type="ECO:0000313" key="3">
    <source>
        <dbReference type="Proteomes" id="UP000327013"/>
    </source>
</evidence>
<gene>
    <name evidence="2" type="ORF">FH972_027363</name>
</gene>
<accession>A0A5N6Q7F6</accession>
<keyword evidence="3" id="KW-1185">Reference proteome</keyword>
<sequence>MAWHMQHVIMLNITTAFSDTSLSMRSSGSPMPMVVLLVGIYEDNLTQTSLATALAPQSNSASSPTMTSSSTSPTFRFTSYNSDANNHKLSFSTYSDETNSGAQAFVSYGKNGNGGPSEFNNYAENSNTIHDYSWKEQNQKPIMLCRHMHATIIKLEEQ</sequence>
<protein>
    <recommendedName>
        <fullName evidence="4">BURP domain-containing protein</fullName>
    </recommendedName>
</protein>
<feature type="signal peptide" evidence="1">
    <location>
        <begin position="1"/>
        <end position="18"/>
    </location>
</feature>
<dbReference type="InterPro" id="IPR051897">
    <property type="entry name" value="PG-associated_BURP"/>
</dbReference>
<evidence type="ECO:0008006" key="4">
    <source>
        <dbReference type="Google" id="ProtNLM"/>
    </source>
</evidence>
<dbReference type="EMBL" id="VIBQ01003950">
    <property type="protein sequence ID" value="KAE3704455.1"/>
    <property type="molecule type" value="Genomic_DNA"/>
</dbReference>
<organism evidence="2 3">
    <name type="scientific">Carpinus fangiana</name>
    <dbReference type="NCBI Taxonomy" id="176857"/>
    <lineage>
        <taxon>Eukaryota</taxon>
        <taxon>Viridiplantae</taxon>
        <taxon>Streptophyta</taxon>
        <taxon>Embryophyta</taxon>
        <taxon>Tracheophyta</taxon>
        <taxon>Spermatophyta</taxon>
        <taxon>Magnoliopsida</taxon>
        <taxon>eudicotyledons</taxon>
        <taxon>Gunneridae</taxon>
        <taxon>Pentapetalae</taxon>
        <taxon>rosids</taxon>
        <taxon>fabids</taxon>
        <taxon>Fagales</taxon>
        <taxon>Betulaceae</taxon>
        <taxon>Carpinus</taxon>
    </lineage>
</organism>
<proteinExistence type="predicted"/>